<keyword evidence="1" id="KW-0732">Signal</keyword>
<dbReference type="Gene3D" id="2.30.180.10">
    <property type="entry name" value="FAS1 domain"/>
    <property type="match status" value="2"/>
</dbReference>
<dbReference type="PANTHER" id="PTHR10900">
    <property type="entry name" value="PERIOSTIN-RELATED"/>
    <property type="match status" value="1"/>
</dbReference>
<proteinExistence type="predicted"/>
<feature type="signal peptide" evidence="1">
    <location>
        <begin position="1"/>
        <end position="23"/>
    </location>
</feature>
<dbReference type="SMART" id="SM00554">
    <property type="entry name" value="FAS1"/>
    <property type="match status" value="2"/>
</dbReference>
<dbReference type="InterPro" id="IPR000782">
    <property type="entry name" value="FAS1_domain"/>
</dbReference>
<protein>
    <recommendedName>
        <fullName evidence="2">FAS1 domain-containing protein</fullName>
    </recommendedName>
</protein>
<sequence length="294" mass="31687">MIAFDMINILAISLVFIHYKALGAELKIPELAKQLGATTLLNYVKTAGLDTTLEGNGPFTLFAPTNEAFDSLPTAVKEKLATDKALLKTVLLFHVTNSAVYSSQLQNEMLVKSLDTTLEIRINIYKGGQVITADGSQVINPNQNATNGVIHVVDKVLYPLPDNNIPQYVAFSPELSTLLYCVLQGQLTDVLSGQGPFTLFAPDNTAFENLPPGVLSDLLSNETALVDVLKYHVVTSTQYSKGLVDGDVPTFEGKTLKITVEGGVMVNDAKVLMADESVSNGVIHVIDKVLLPPK</sequence>
<organism evidence="3 4">
    <name type="scientific">Sinanodonta woodiana</name>
    <name type="common">Chinese pond mussel</name>
    <name type="synonym">Anodonta woodiana</name>
    <dbReference type="NCBI Taxonomy" id="1069815"/>
    <lineage>
        <taxon>Eukaryota</taxon>
        <taxon>Metazoa</taxon>
        <taxon>Spiralia</taxon>
        <taxon>Lophotrochozoa</taxon>
        <taxon>Mollusca</taxon>
        <taxon>Bivalvia</taxon>
        <taxon>Autobranchia</taxon>
        <taxon>Heteroconchia</taxon>
        <taxon>Palaeoheterodonta</taxon>
        <taxon>Unionida</taxon>
        <taxon>Unionoidea</taxon>
        <taxon>Unionidae</taxon>
        <taxon>Unioninae</taxon>
        <taxon>Sinanodonta</taxon>
    </lineage>
</organism>
<feature type="chain" id="PRO_5044885520" description="FAS1 domain-containing protein" evidence="1">
    <location>
        <begin position="24"/>
        <end position="294"/>
    </location>
</feature>
<dbReference type="EMBL" id="JBJQND010000015">
    <property type="protein sequence ID" value="KAL3853349.1"/>
    <property type="molecule type" value="Genomic_DNA"/>
</dbReference>
<dbReference type="AlphaFoldDB" id="A0ABD3UV67"/>
<dbReference type="PANTHER" id="PTHR10900:SF124">
    <property type="entry name" value="FI05614P"/>
    <property type="match status" value="1"/>
</dbReference>
<dbReference type="InterPro" id="IPR050904">
    <property type="entry name" value="Adhesion/Biosynth-related"/>
</dbReference>
<comment type="caution">
    <text evidence="3">The sequence shown here is derived from an EMBL/GenBank/DDBJ whole genome shotgun (WGS) entry which is preliminary data.</text>
</comment>
<dbReference type="FunFam" id="2.30.180.10:FF:000032">
    <property type="entry name" value="Fasciclin domain-containing protein, putative"/>
    <property type="match status" value="2"/>
</dbReference>
<evidence type="ECO:0000313" key="4">
    <source>
        <dbReference type="Proteomes" id="UP001634394"/>
    </source>
</evidence>
<name>A0ABD3UV67_SINWO</name>
<dbReference type="Pfam" id="PF02469">
    <property type="entry name" value="Fasciclin"/>
    <property type="match status" value="2"/>
</dbReference>
<evidence type="ECO:0000313" key="3">
    <source>
        <dbReference type="EMBL" id="KAL3853349.1"/>
    </source>
</evidence>
<reference evidence="3 4" key="1">
    <citation type="submission" date="2024-11" db="EMBL/GenBank/DDBJ databases">
        <title>Chromosome-level genome assembly of the freshwater bivalve Anodonta woodiana.</title>
        <authorList>
            <person name="Chen X."/>
        </authorList>
    </citation>
    <scope>NUCLEOTIDE SEQUENCE [LARGE SCALE GENOMIC DNA]</scope>
    <source>
        <strain evidence="3">MN2024</strain>
        <tissue evidence="3">Gills</tissue>
    </source>
</reference>
<dbReference type="SUPFAM" id="SSF82153">
    <property type="entry name" value="FAS1 domain"/>
    <property type="match status" value="2"/>
</dbReference>
<dbReference type="PROSITE" id="PS50213">
    <property type="entry name" value="FAS1"/>
    <property type="match status" value="2"/>
</dbReference>
<evidence type="ECO:0000256" key="1">
    <source>
        <dbReference type="SAM" id="SignalP"/>
    </source>
</evidence>
<gene>
    <name evidence="3" type="ORF">ACJMK2_016897</name>
</gene>
<accession>A0ABD3UV67</accession>
<feature type="domain" description="FAS1" evidence="2">
    <location>
        <begin position="162"/>
        <end position="290"/>
    </location>
</feature>
<keyword evidence="4" id="KW-1185">Reference proteome</keyword>
<feature type="domain" description="FAS1" evidence="2">
    <location>
        <begin position="24"/>
        <end position="157"/>
    </location>
</feature>
<dbReference type="InterPro" id="IPR036378">
    <property type="entry name" value="FAS1_dom_sf"/>
</dbReference>
<dbReference type="Proteomes" id="UP001634394">
    <property type="component" value="Unassembled WGS sequence"/>
</dbReference>
<evidence type="ECO:0000259" key="2">
    <source>
        <dbReference type="PROSITE" id="PS50213"/>
    </source>
</evidence>